<evidence type="ECO:0000256" key="4">
    <source>
        <dbReference type="ARBA" id="ARBA00023136"/>
    </source>
</evidence>
<accession>A0A3P9L5P3</accession>
<reference evidence="7" key="3">
    <citation type="submission" date="2025-08" db="UniProtKB">
        <authorList>
            <consortium name="Ensembl"/>
        </authorList>
    </citation>
    <scope>IDENTIFICATION</scope>
    <source>
        <strain evidence="7">HNI</strain>
    </source>
</reference>
<keyword evidence="5" id="KW-1133">Transmembrane helix</keyword>
<dbReference type="GO" id="GO:0016020">
    <property type="term" value="C:membrane"/>
    <property type="evidence" value="ECO:0007669"/>
    <property type="project" value="UniProtKB-SubCell"/>
</dbReference>
<keyword evidence="5" id="KW-0812">Transmembrane</keyword>
<dbReference type="AlphaFoldDB" id="A0A3P9L5P3"/>
<dbReference type="SUPFAM" id="SSF49842">
    <property type="entry name" value="TNF-like"/>
    <property type="match status" value="1"/>
</dbReference>
<evidence type="ECO:0000256" key="2">
    <source>
        <dbReference type="ARBA" id="ARBA00008670"/>
    </source>
</evidence>
<evidence type="ECO:0000256" key="3">
    <source>
        <dbReference type="ARBA" id="ARBA00022514"/>
    </source>
</evidence>
<evidence type="ECO:0000313" key="7">
    <source>
        <dbReference type="Ensembl" id="ENSORLP00020015991.1"/>
    </source>
</evidence>
<reference key="1">
    <citation type="journal article" date="2007" name="Nature">
        <title>The medaka draft genome and insights into vertebrate genome evolution.</title>
        <authorList>
            <person name="Kasahara M."/>
            <person name="Naruse K."/>
            <person name="Sasaki S."/>
            <person name="Nakatani Y."/>
            <person name="Qu W."/>
            <person name="Ahsan B."/>
            <person name="Yamada T."/>
            <person name="Nagayasu Y."/>
            <person name="Doi K."/>
            <person name="Kasai Y."/>
            <person name="Jindo T."/>
            <person name="Kobayashi D."/>
            <person name="Shimada A."/>
            <person name="Toyoda A."/>
            <person name="Kuroki Y."/>
            <person name="Fujiyama A."/>
            <person name="Sasaki T."/>
            <person name="Shimizu A."/>
            <person name="Asakawa S."/>
            <person name="Shimizu N."/>
            <person name="Hashimoto S."/>
            <person name="Yang J."/>
            <person name="Lee Y."/>
            <person name="Matsushima K."/>
            <person name="Sugano S."/>
            <person name="Sakaizumi M."/>
            <person name="Narita T."/>
            <person name="Ohishi K."/>
            <person name="Haga S."/>
            <person name="Ohta F."/>
            <person name="Nomoto H."/>
            <person name="Nogata K."/>
            <person name="Morishita T."/>
            <person name="Endo T."/>
            <person name="Shin-I T."/>
            <person name="Takeda H."/>
            <person name="Morishita S."/>
            <person name="Kohara Y."/>
        </authorList>
    </citation>
    <scope>NUCLEOTIDE SEQUENCE [LARGE SCALE GENOMIC DNA]</scope>
    <source>
        <strain>Hd-rR</strain>
    </source>
</reference>
<keyword evidence="4 5" id="KW-0472">Membrane</keyword>
<comment type="subcellular location">
    <subcellularLocation>
        <location evidence="1">Membrane</location>
    </subcellularLocation>
</comment>
<sequence length="204" mass="22855">MEQECVCAEAGLHGVSAARHHRSGWQWQQRTTQLLLLLLVVVTLLLLLSAVLALLVIFGLERDWRAPHGKQVASANQTSGDPLEWETELGNAFLGGFNYSDGNLVVPRDGFYRVFLQVAFEIPDECENQALSCTVLALSEDYPEYKEILKTDDFAECCNCIKTLYTSALFSFKENTMLKVKTNGPYIISKDEKLVFFGAELLPD</sequence>
<dbReference type="InterPro" id="IPR006052">
    <property type="entry name" value="TNF_dom"/>
</dbReference>
<dbReference type="PANTHER" id="PTHR11471">
    <property type="entry name" value="TUMOR NECROSIS FACTOR FAMILY MEMBER"/>
    <property type="match status" value="1"/>
</dbReference>
<dbReference type="InterPro" id="IPR008983">
    <property type="entry name" value="Tumour_necrosis_fac-like_dom"/>
</dbReference>
<evidence type="ECO:0000256" key="1">
    <source>
        <dbReference type="ARBA" id="ARBA00004370"/>
    </source>
</evidence>
<keyword evidence="3" id="KW-0202">Cytokine</keyword>
<dbReference type="SMART" id="SM00207">
    <property type="entry name" value="TNF"/>
    <property type="match status" value="1"/>
</dbReference>
<organism evidence="7 8">
    <name type="scientific">Oryzias latipes</name>
    <name type="common">Japanese rice fish</name>
    <name type="synonym">Japanese killifish</name>
    <dbReference type="NCBI Taxonomy" id="8090"/>
    <lineage>
        <taxon>Eukaryota</taxon>
        <taxon>Metazoa</taxon>
        <taxon>Chordata</taxon>
        <taxon>Craniata</taxon>
        <taxon>Vertebrata</taxon>
        <taxon>Euteleostomi</taxon>
        <taxon>Actinopterygii</taxon>
        <taxon>Neopterygii</taxon>
        <taxon>Teleostei</taxon>
        <taxon>Neoteleostei</taxon>
        <taxon>Acanthomorphata</taxon>
        <taxon>Ovalentaria</taxon>
        <taxon>Atherinomorphae</taxon>
        <taxon>Beloniformes</taxon>
        <taxon>Adrianichthyidae</taxon>
        <taxon>Oryziinae</taxon>
        <taxon>Oryzias</taxon>
    </lineage>
</organism>
<comment type="similarity">
    <text evidence="2">Belongs to the tumor necrosis factor family.</text>
</comment>
<dbReference type="Ensembl" id="ENSORLT00020024215.1">
    <property type="protein sequence ID" value="ENSORLP00020015991.1"/>
    <property type="gene ID" value="ENSORLG00020017016.1"/>
</dbReference>
<protein>
    <recommendedName>
        <fullName evidence="6">THD domain-containing protein</fullName>
    </recommendedName>
</protein>
<feature type="domain" description="THD" evidence="6">
    <location>
        <begin position="68"/>
        <end position="202"/>
    </location>
</feature>
<dbReference type="GO" id="GO:0006955">
    <property type="term" value="P:immune response"/>
    <property type="evidence" value="ECO:0007669"/>
    <property type="project" value="InterPro"/>
</dbReference>
<dbReference type="Proteomes" id="UP000265180">
    <property type="component" value="Chromosome 9"/>
</dbReference>
<dbReference type="Gene3D" id="2.60.120.40">
    <property type="match status" value="1"/>
</dbReference>
<dbReference type="GO" id="GO:0005164">
    <property type="term" value="F:tumor necrosis factor receptor binding"/>
    <property type="evidence" value="ECO:0007669"/>
    <property type="project" value="InterPro"/>
</dbReference>
<reference evidence="7 8" key="2">
    <citation type="submission" date="2017-04" db="EMBL/GenBank/DDBJ databases">
        <title>CpG methylation of centromeres and impact of large insertions on vertebrate speciation.</title>
        <authorList>
            <person name="Ichikawa K."/>
            <person name="Yoshimura J."/>
            <person name="Morishita S."/>
        </authorList>
    </citation>
    <scope>NUCLEOTIDE SEQUENCE</scope>
    <source>
        <strain evidence="7 8">HNI</strain>
    </source>
</reference>
<name>A0A3P9L5P3_ORYLA</name>
<dbReference type="GO" id="GO:0005125">
    <property type="term" value="F:cytokine activity"/>
    <property type="evidence" value="ECO:0007669"/>
    <property type="project" value="UniProtKB-KW"/>
</dbReference>
<evidence type="ECO:0000313" key="8">
    <source>
        <dbReference type="Proteomes" id="UP000265180"/>
    </source>
</evidence>
<proteinExistence type="inferred from homology"/>
<evidence type="ECO:0000259" key="6">
    <source>
        <dbReference type="PROSITE" id="PS50049"/>
    </source>
</evidence>
<dbReference type="Pfam" id="PF00229">
    <property type="entry name" value="TNF"/>
    <property type="match status" value="1"/>
</dbReference>
<feature type="transmembrane region" description="Helical" evidence="5">
    <location>
        <begin position="34"/>
        <end position="60"/>
    </location>
</feature>
<reference evidence="7" key="4">
    <citation type="submission" date="2025-09" db="UniProtKB">
        <authorList>
            <consortium name="Ensembl"/>
        </authorList>
    </citation>
    <scope>IDENTIFICATION</scope>
    <source>
        <strain evidence="7">HNI</strain>
    </source>
</reference>
<dbReference type="PANTHER" id="PTHR11471:SF24">
    <property type="entry name" value="TUMOR NECROSIS FACTOR LIGAND SUPERFAMILY MEMBER 15"/>
    <property type="match status" value="1"/>
</dbReference>
<dbReference type="PROSITE" id="PS50049">
    <property type="entry name" value="THD_2"/>
    <property type="match status" value="1"/>
</dbReference>
<dbReference type="GO" id="GO:0005615">
    <property type="term" value="C:extracellular space"/>
    <property type="evidence" value="ECO:0007669"/>
    <property type="project" value="UniProtKB-KW"/>
</dbReference>
<evidence type="ECO:0000256" key="5">
    <source>
        <dbReference type="SAM" id="Phobius"/>
    </source>
</evidence>